<gene>
    <name evidence="3" type="ORF">ACFPFO_08845</name>
</gene>
<dbReference type="Pfam" id="PF00557">
    <property type="entry name" value="Peptidase_M24"/>
    <property type="match status" value="1"/>
</dbReference>
<reference evidence="3 4" key="1">
    <citation type="journal article" date="2019" name="Int. J. Syst. Evol. Microbiol.">
        <title>The Global Catalogue of Microorganisms (GCM) 10K type strain sequencing project: providing services to taxonomists for standard genome sequencing and annotation.</title>
        <authorList>
            <consortium name="The Broad Institute Genomics Platform"/>
            <consortium name="The Broad Institute Genome Sequencing Center for Infectious Disease"/>
            <person name="Wu L."/>
            <person name="Ma J."/>
        </authorList>
    </citation>
    <scope>NUCLEOTIDE SEQUENCE [LARGE SCALE GENOMIC DNA]</scope>
    <source>
        <strain evidence="3 4">CGMCC 1.15824</strain>
    </source>
</reference>
<dbReference type="PANTHER" id="PTHR46112:SF3">
    <property type="entry name" value="AMINOPEPTIDASE YPDF"/>
    <property type="match status" value="1"/>
</dbReference>
<dbReference type="InterPro" id="IPR001714">
    <property type="entry name" value="Pept_M24_MAP"/>
</dbReference>
<organism evidence="3 4">
    <name type="scientific">Saliphagus infecundisoli</name>
    <dbReference type="NCBI Taxonomy" id="1849069"/>
    <lineage>
        <taxon>Archaea</taxon>
        <taxon>Methanobacteriati</taxon>
        <taxon>Methanobacteriota</taxon>
        <taxon>Stenosarchaea group</taxon>
        <taxon>Halobacteria</taxon>
        <taxon>Halobacteriales</taxon>
        <taxon>Natrialbaceae</taxon>
        <taxon>Saliphagus</taxon>
    </lineage>
</organism>
<dbReference type="Gene3D" id="3.40.350.10">
    <property type="entry name" value="Creatinase/prolidase N-terminal domain"/>
    <property type="match status" value="1"/>
</dbReference>
<dbReference type="Proteomes" id="UP001595925">
    <property type="component" value="Unassembled WGS sequence"/>
</dbReference>
<accession>A0ABD5QE36</accession>
<dbReference type="EMBL" id="JBHSJG010000034">
    <property type="protein sequence ID" value="MFC4987857.1"/>
    <property type="molecule type" value="Genomic_DNA"/>
</dbReference>
<dbReference type="SUPFAM" id="SSF55920">
    <property type="entry name" value="Creatinase/aminopeptidase"/>
    <property type="match status" value="1"/>
</dbReference>
<dbReference type="PANTHER" id="PTHR46112">
    <property type="entry name" value="AMINOPEPTIDASE"/>
    <property type="match status" value="1"/>
</dbReference>
<dbReference type="PRINTS" id="PR00599">
    <property type="entry name" value="MAPEPTIDASE"/>
</dbReference>
<dbReference type="AlphaFoldDB" id="A0ABD5QE36"/>
<dbReference type="InterPro" id="IPR029149">
    <property type="entry name" value="Creatin/AminoP/Spt16_N"/>
</dbReference>
<dbReference type="SUPFAM" id="SSF53092">
    <property type="entry name" value="Creatinase/prolidase N-terminal domain"/>
    <property type="match status" value="1"/>
</dbReference>
<evidence type="ECO:0000313" key="3">
    <source>
        <dbReference type="EMBL" id="MFC4987857.1"/>
    </source>
</evidence>
<dbReference type="RefSeq" id="WP_224829891.1">
    <property type="nucleotide sequence ID" value="NZ_JAIVEF010000031.1"/>
</dbReference>
<dbReference type="InterPro" id="IPR036005">
    <property type="entry name" value="Creatinase/aminopeptidase-like"/>
</dbReference>
<keyword evidence="4" id="KW-1185">Reference proteome</keyword>
<comment type="caution">
    <text evidence="3">The sequence shown here is derived from an EMBL/GenBank/DDBJ whole genome shotgun (WGS) entry which is preliminary data.</text>
</comment>
<feature type="domain" description="Peptidase M24" evidence="1">
    <location>
        <begin position="148"/>
        <end position="356"/>
    </location>
</feature>
<name>A0ABD5QE36_9EURY</name>
<dbReference type="InterPro" id="IPR000994">
    <property type="entry name" value="Pept_M24"/>
</dbReference>
<dbReference type="InterPro" id="IPR050659">
    <property type="entry name" value="Peptidase_M24B"/>
</dbReference>
<sequence length="371" mass="39806">MKGRYEERQRRAQQRLKDRGADAAIVYPGPNLQYFTGFRGEPVDRFHALYLPTDGDVTLITPAQYLTQARRNVTADAFCRVDGNDPATVGDAIVSLLPSAPEGLLVDDRTPHALTAHLYDALESGTIGSAAPVCEAMRRRKDDDELAALQRSADIADAVSEEIRLLGASAIGLTEAELATKIRTKLHSYGATAVSFDVVVGAGPNGADPALRHSDREIRTGDPVVIDFGCFREGYASDQTRTVVFDDEPPTTPAEFDSVHEAVHAALEAGIAAVEPGVSAGDVDRAARDTLEEYGYAERFTHGTGHGVGLAAHEDLVIGPGATTTLEEGMVFSVEPGVYFEGEWGVRIEDLVAVTQSGCIRLNDSSRAWKP</sequence>
<dbReference type="Pfam" id="PF01321">
    <property type="entry name" value="Creatinase_N"/>
    <property type="match status" value="1"/>
</dbReference>
<protein>
    <submittedName>
        <fullName evidence="3">M24 family metallopeptidase</fullName>
    </submittedName>
</protein>
<dbReference type="Gene3D" id="3.90.230.10">
    <property type="entry name" value="Creatinase/methionine aminopeptidase superfamily"/>
    <property type="match status" value="1"/>
</dbReference>
<proteinExistence type="predicted"/>
<evidence type="ECO:0000259" key="2">
    <source>
        <dbReference type="Pfam" id="PF01321"/>
    </source>
</evidence>
<evidence type="ECO:0000259" key="1">
    <source>
        <dbReference type="Pfam" id="PF00557"/>
    </source>
</evidence>
<feature type="domain" description="Creatinase N-terminal" evidence="2">
    <location>
        <begin position="8"/>
        <end position="138"/>
    </location>
</feature>
<evidence type="ECO:0000313" key="4">
    <source>
        <dbReference type="Proteomes" id="UP001595925"/>
    </source>
</evidence>
<dbReference type="InterPro" id="IPR000587">
    <property type="entry name" value="Creatinase_N"/>
</dbReference>